<dbReference type="Pfam" id="PF08282">
    <property type="entry name" value="Hydrolase_3"/>
    <property type="match status" value="1"/>
</dbReference>
<dbReference type="InterPro" id="IPR006379">
    <property type="entry name" value="HAD-SF_hydro_IIB"/>
</dbReference>
<dbReference type="HOGENOM" id="CLU_044146_1_3_9"/>
<keyword evidence="1" id="KW-0378">Hydrolase</keyword>
<dbReference type="OrthoDB" id="9781413at2"/>
<name>H3NMX1_9FIRM</name>
<evidence type="ECO:0000313" key="1">
    <source>
        <dbReference type="EMBL" id="EHR34712.1"/>
    </source>
</evidence>
<sequence>MKIFATDIDDTFLIHGKKPSEKSEEAIKMLYKNDYNVVAVSGRVASSIRNVMDNLDIKPYIIGTNGAIILDPNDNIVYKNPLKKSTIKQLINIARKHNLDFQMYSENTYYSNRIDTSKIKHMHLGEGKYCVDLVISRHIEDYVLKKDVNIYKFFMYISYEDNEDLYNELKSLKDIYIVLSGDKSLDIMSKGVSKGNALKNLANILEVDRENIVAIGDHENDIEMIQFAGNGIAMGNAIETLKDVADYTTESVENDGFYKAVVNILEK</sequence>
<proteinExistence type="predicted"/>
<comment type="caution">
    <text evidence="1">The sequence shown here is derived from an EMBL/GenBank/DDBJ whole genome shotgun (WGS) entry which is preliminary data.</text>
</comment>
<dbReference type="SFLD" id="SFLDG01140">
    <property type="entry name" value="C2.B:_Phosphomannomutase_and_P"/>
    <property type="match status" value="1"/>
</dbReference>
<dbReference type="SUPFAM" id="SSF56784">
    <property type="entry name" value="HAD-like"/>
    <property type="match status" value="1"/>
</dbReference>
<dbReference type="GeneID" id="96998687"/>
<dbReference type="NCBIfam" id="TIGR00099">
    <property type="entry name" value="Cof-subfamily"/>
    <property type="match status" value="1"/>
</dbReference>
<dbReference type="InterPro" id="IPR000150">
    <property type="entry name" value="Cof"/>
</dbReference>
<dbReference type="Gene3D" id="3.40.50.1000">
    <property type="entry name" value="HAD superfamily/HAD-like"/>
    <property type="match status" value="1"/>
</dbReference>
<dbReference type="GO" id="GO:0000287">
    <property type="term" value="F:magnesium ion binding"/>
    <property type="evidence" value="ECO:0007669"/>
    <property type="project" value="TreeGrafter"/>
</dbReference>
<dbReference type="EMBL" id="AGEI01000019">
    <property type="protein sequence ID" value="EHR34712.1"/>
    <property type="molecule type" value="Genomic_DNA"/>
</dbReference>
<dbReference type="PANTHER" id="PTHR10000">
    <property type="entry name" value="PHOSPHOSERINE PHOSPHATASE"/>
    <property type="match status" value="1"/>
</dbReference>
<dbReference type="GO" id="GO:0005829">
    <property type="term" value="C:cytosol"/>
    <property type="evidence" value="ECO:0007669"/>
    <property type="project" value="TreeGrafter"/>
</dbReference>
<dbReference type="Proteomes" id="UP000004191">
    <property type="component" value="Unassembled WGS sequence"/>
</dbReference>
<dbReference type="RefSeq" id="WP_005397977.1">
    <property type="nucleotide sequence ID" value="NZ_JH601088.1"/>
</dbReference>
<reference evidence="1 2" key="1">
    <citation type="submission" date="2012-01" db="EMBL/GenBank/DDBJ databases">
        <title>The Genome Sequence of Helcococcus kunzii ATCC 51366.</title>
        <authorList>
            <consortium name="The Broad Institute Genome Sequencing Platform"/>
            <person name="Earl A."/>
            <person name="Ward D."/>
            <person name="Feldgarden M."/>
            <person name="Gevers D."/>
            <person name="Huys G."/>
            <person name="Young S.K."/>
            <person name="Zeng Q."/>
            <person name="Gargeya S."/>
            <person name="Fitzgerald M."/>
            <person name="Haas B."/>
            <person name="Abouelleil A."/>
            <person name="Alvarado L."/>
            <person name="Arachchi H.M."/>
            <person name="Berlin A."/>
            <person name="Chapman S.B."/>
            <person name="Gearin G."/>
            <person name="Goldberg J."/>
            <person name="Griggs A."/>
            <person name="Gujja S."/>
            <person name="Hansen M."/>
            <person name="Heiman D."/>
            <person name="Howarth C."/>
            <person name="Larimer J."/>
            <person name="Lui A."/>
            <person name="MacDonald P.J.P."/>
            <person name="McCowen C."/>
            <person name="Montmayeur A."/>
            <person name="Murphy C."/>
            <person name="Neiman D."/>
            <person name="Pearson M."/>
            <person name="Priest M."/>
            <person name="Roberts A."/>
            <person name="Saif S."/>
            <person name="Shea T."/>
            <person name="Sisk P."/>
            <person name="Stolte C."/>
            <person name="Sykes S."/>
            <person name="Wortman J."/>
            <person name="Nusbaum C."/>
            <person name="Birren B."/>
        </authorList>
    </citation>
    <scope>NUCLEOTIDE SEQUENCE [LARGE SCALE GENOMIC DNA]</scope>
    <source>
        <strain evidence="1 2">ATCC 51366</strain>
    </source>
</reference>
<dbReference type="PANTHER" id="PTHR10000:SF8">
    <property type="entry name" value="HAD SUPERFAMILY HYDROLASE-LIKE, TYPE 3"/>
    <property type="match status" value="1"/>
</dbReference>
<organism evidence="1 2">
    <name type="scientific">Helcococcus kunzii ATCC 51366</name>
    <dbReference type="NCBI Taxonomy" id="883114"/>
    <lineage>
        <taxon>Bacteria</taxon>
        <taxon>Bacillati</taxon>
        <taxon>Bacillota</taxon>
        <taxon>Tissierellia</taxon>
        <taxon>Tissierellales</taxon>
        <taxon>Peptoniphilaceae</taxon>
        <taxon>Helcococcus</taxon>
    </lineage>
</organism>
<dbReference type="GO" id="GO:0016791">
    <property type="term" value="F:phosphatase activity"/>
    <property type="evidence" value="ECO:0007669"/>
    <property type="project" value="TreeGrafter"/>
</dbReference>
<dbReference type="STRING" id="883114.HMPREF9709_00682"/>
<dbReference type="eggNOG" id="COG0561">
    <property type="taxonomic scope" value="Bacteria"/>
</dbReference>
<dbReference type="SFLD" id="SFLDS00003">
    <property type="entry name" value="Haloacid_Dehalogenase"/>
    <property type="match status" value="1"/>
</dbReference>
<evidence type="ECO:0000313" key="2">
    <source>
        <dbReference type="Proteomes" id="UP000004191"/>
    </source>
</evidence>
<dbReference type="AlphaFoldDB" id="H3NMX1"/>
<gene>
    <name evidence="1" type="ORF">HMPREF9709_00682</name>
</gene>
<keyword evidence="2" id="KW-1185">Reference proteome</keyword>
<accession>H3NMX1</accession>
<dbReference type="PATRIC" id="fig|883114.3.peg.676"/>
<dbReference type="Gene3D" id="3.30.1240.10">
    <property type="match status" value="1"/>
</dbReference>
<dbReference type="NCBIfam" id="TIGR01484">
    <property type="entry name" value="HAD-SF-IIB"/>
    <property type="match status" value="1"/>
</dbReference>
<dbReference type="InterPro" id="IPR036412">
    <property type="entry name" value="HAD-like_sf"/>
</dbReference>
<dbReference type="InterPro" id="IPR023214">
    <property type="entry name" value="HAD_sf"/>
</dbReference>
<dbReference type="CDD" id="cd07516">
    <property type="entry name" value="HAD_Pase"/>
    <property type="match status" value="1"/>
</dbReference>
<protein>
    <submittedName>
        <fullName evidence="1">Cof-like hydrolase</fullName>
    </submittedName>
</protein>